<dbReference type="EMBL" id="JAHCDA010000004">
    <property type="protein sequence ID" value="MBS7812911.1"/>
    <property type="molecule type" value="Genomic_DNA"/>
</dbReference>
<gene>
    <name evidence="6" type="ORF">KHU32_18325</name>
</gene>
<proteinExistence type="inferred from homology"/>
<dbReference type="SUPFAM" id="SSF50156">
    <property type="entry name" value="PDZ domain-like"/>
    <property type="match status" value="1"/>
</dbReference>
<dbReference type="InterPro" id="IPR009003">
    <property type="entry name" value="Peptidase_S1_PA"/>
</dbReference>
<keyword evidence="3" id="KW-0378">Hydrolase</keyword>
<evidence type="ECO:0000256" key="4">
    <source>
        <dbReference type="ARBA" id="ARBA00022825"/>
    </source>
</evidence>
<dbReference type="GO" id="GO:0008233">
    <property type="term" value="F:peptidase activity"/>
    <property type="evidence" value="ECO:0007669"/>
    <property type="project" value="UniProtKB-KW"/>
</dbReference>
<dbReference type="Gene3D" id="2.40.10.120">
    <property type="match status" value="1"/>
</dbReference>
<dbReference type="RefSeq" id="WP_213671620.1">
    <property type="nucleotide sequence ID" value="NZ_JAHCDA010000004.1"/>
</dbReference>
<keyword evidence="4" id="KW-0720">Serine protease</keyword>
<dbReference type="SMART" id="SM00228">
    <property type="entry name" value="PDZ"/>
    <property type="match status" value="1"/>
</dbReference>
<dbReference type="PANTHER" id="PTHR22939:SF129">
    <property type="entry name" value="SERINE PROTEASE HTRA2, MITOCHONDRIAL"/>
    <property type="match status" value="1"/>
</dbReference>
<organism evidence="6 7">
    <name type="scientific">Roseococcus pinisoli</name>
    <dbReference type="NCBI Taxonomy" id="2835040"/>
    <lineage>
        <taxon>Bacteria</taxon>
        <taxon>Pseudomonadati</taxon>
        <taxon>Pseudomonadota</taxon>
        <taxon>Alphaproteobacteria</taxon>
        <taxon>Acetobacterales</taxon>
        <taxon>Roseomonadaceae</taxon>
        <taxon>Roseococcus</taxon>
    </lineage>
</organism>
<evidence type="ECO:0000259" key="5">
    <source>
        <dbReference type="PROSITE" id="PS50106"/>
    </source>
</evidence>
<dbReference type="PANTHER" id="PTHR22939">
    <property type="entry name" value="SERINE PROTEASE FAMILY S1C HTRA-RELATED"/>
    <property type="match status" value="1"/>
</dbReference>
<evidence type="ECO:0000256" key="2">
    <source>
        <dbReference type="ARBA" id="ARBA00022670"/>
    </source>
</evidence>
<accession>A0ABS5QGU5</accession>
<keyword evidence="7" id="KW-1185">Reference proteome</keyword>
<sequence length="328" mass="34669">MDDDDDDEWEVPEAFQPVPAEFGFDLEERLASVVAIKSRVPADATSAAALGVEREGSGVWIDEGGLVLTIGYIITEAEQVWITTNDGRVVEATPLAMDFETGFGLVQTLGRLPGQKVAPLGDSETMRHGTAGVLAAAGGRSHALACTVAARQPFAGYWEYLLEDAIFTTPAHPHWGGAGLFGSDGRLVGIGSLILQQGREGGKRLDLNMVVPINELLPVLETLRSTGVSGRPARPWLGLYATEDDEAVGVGSLAKGGPAERAGVRARDRILAVDGQAVNDLASLWTAVRAAGPAGAEVRLTLSRGSRQLDLAIVSSDRARHLKAPRLH</sequence>
<dbReference type="Proteomes" id="UP000766336">
    <property type="component" value="Unassembled WGS sequence"/>
</dbReference>
<dbReference type="Gene3D" id="2.30.42.10">
    <property type="match status" value="1"/>
</dbReference>
<comment type="similarity">
    <text evidence="1">Belongs to the peptidase S1C family.</text>
</comment>
<feature type="domain" description="PDZ" evidence="5">
    <location>
        <begin position="219"/>
        <end position="306"/>
    </location>
</feature>
<comment type="caution">
    <text evidence="6">The sequence shown here is derived from an EMBL/GenBank/DDBJ whole genome shotgun (WGS) entry which is preliminary data.</text>
</comment>
<evidence type="ECO:0000313" key="6">
    <source>
        <dbReference type="EMBL" id="MBS7812911.1"/>
    </source>
</evidence>
<evidence type="ECO:0000256" key="1">
    <source>
        <dbReference type="ARBA" id="ARBA00010541"/>
    </source>
</evidence>
<evidence type="ECO:0000256" key="3">
    <source>
        <dbReference type="ARBA" id="ARBA00022801"/>
    </source>
</evidence>
<dbReference type="InterPro" id="IPR036034">
    <property type="entry name" value="PDZ_sf"/>
</dbReference>
<dbReference type="Pfam" id="PF13180">
    <property type="entry name" value="PDZ_2"/>
    <property type="match status" value="1"/>
</dbReference>
<dbReference type="Pfam" id="PF13365">
    <property type="entry name" value="Trypsin_2"/>
    <property type="match status" value="1"/>
</dbReference>
<protein>
    <submittedName>
        <fullName evidence="6">Serine protease</fullName>
    </submittedName>
</protein>
<dbReference type="InterPro" id="IPR001940">
    <property type="entry name" value="Peptidase_S1C"/>
</dbReference>
<dbReference type="SUPFAM" id="SSF50494">
    <property type="entry name" value="Trypsin-like serine proteases"/>
    <property type="match status" value="1"/>
</dbReference>
<name>A0ABS5QGU5_9PROT</name>
<dbReference type="InterPro" id="IPR001478">
    <property type="entry name" value="PDZ"/>
</dbReference>
<keyword evidence="2 6" id="KW-0645">Protease</keyword>
<dbReference type="GO" id="GO:0006508">
    <property type="term" value="P:proteolysis"/>
    <property type="evidence" value="ECO:0007669"/>
    <property type="project" value="UniProtKB-KW"/>
</dbReference>
<evidence type="ECO:0000313" key="7">
    <source>
        <dbReference type="Proteomes" id="UP000766336"/>
    </source>
</evidence>
<reference evidence="6 7" key="1">
    <citation type="submission" date="2021-05" db="EMBL/GenBank/DDBJ databases">
        <title>Roseococcus sp. XZZS9, whole genome shotgun sequencing project.</title>
        <authorList>
            <person name="Zhao G."/>
            <person name="Shen L."/>
        </authorList>
    </citation>
    <scope>NUCLEOTIDE SEQUENCE [LARGE SCALE GENOMIC DNA]</scope>
    <source>
        <strain evidence="6 7">XZZS9</strain>
    </source>
</reference>
<dbReference type="PRINTS" id="PR00834">
    <property type="entry name" value="PROTEASES2C"/>
</dbReference>
<dbReference type="PROSITE" id="PS50106">
    <property type="entry name" value="PDZ"/>
    <property type="match status" value="1"/>
</dbReference>